<protein>
    <submittedName>
        <fullName evidence="2">Histidine kinase</fullName>
    </submittedName>
</protein>
<feature type="domain" description="HD-GYP" evidence="1">
    <location>
        <begin position="113"/>
        <end position="309"/>
    </location>
</feature>
<keyword evidence="2" id="KW-0418">Kinase</keyword>
<dbReference type="RefSeq" id="WP_036680777.1">
    <property type="nucleotide sequence ID" value="NZ_JNVM01000008.1"/>
</dbReference>
<dbReference type="EMBL" id="JNVM01000008">
    <property type="protein sequence ID" value="KEQ26142.1"/>
    <property type="molecule type" value="Genomic_DNA"/>
</dbReference>
<dbReference type="InterPro" id="IPR003607">
    <property type="entry name" value="HD/PDEase_dom"/>
</dbReference>
<dbReference type="OrthoDB" id="9759601at2"/>
<dbReference type="eggNOG" id="COG2206">
    <property type="taxonomic scope" value="Bacteria"/>
</dbReference>
<reference evidence="2 3" key="1">
    <citation type="submission" date="2014-06" db="EMBL/GenBank/DDBJ databases">
        <title>Draft genome sequence of Paenibacillus sp. MSt1.</title>
        <authorList>
            <person name="Aw Y.K."/>
            <person name="Ong K.S."/>
            <person name="Gan H.M."/>
            <person name="Lee S.M."/>
        </authorList>
    </citation>
    <scope>NUCLEOTIDE SEQUENCE [LARGE SCALE GENOMIC DNA]</scope>
    <source>
        <strain evidence="2 3">MSt1</strain>
    </source>
</reference>
<dbReference type="GO" id="GO:0016301">
    <property type="term" value="F:kinase activity"/>
    <property type="evidence" value="ECO:0007669"/>
    <property type="project" value="UniProtKB-KW"/>
</dbReference>
<keyword evidence="2" id="KW-0808">Transferase</keyword>
<dbReference type="Proteomes" id="UP000028123">
    <property type="component" value="Unassembled WGS sequence"/>
</dbReference>
<dbReference type="PANTHER" id="PTHR43155:SF2">
    <property type="entry name" value="CYCLIC DI-GMP PHOSPHODIESTERASE PA4108"/>
    <property type="match status" value="1"/>
</dbReference>
<evidence type="ECO:0000259" key="1">
    <source>
        <dbReference type="PROSITE" id="PS51832"/>
    </source>
</evidence>
<dbReference type="PANTHER" id="PTHR43155">
    <property type="entry name" value="CYCLIC DI-GMP PHOSPHODIESTERASE PA4108-RELATED"/>
    <property type="match status" value="1"/>
</dbReference>
<dbReference type="Gene3D" id="1.10.3210.10">
    <property type="entry name" value="Hypothetical protein af1432"/>
    <property type="match status" value="1"/>
</dbReference>
<comment type="caution">
    <text evidence="2">The sequence shown here is derived from an EMBL/GenBank/DDBJ whole genome shotgun (WGS) entry which is preliminary data.</text>
</comment>
<organism evidence="2 3">
    <name type="scientific">Paenibacillus tyrfis</name>
    <dbReference type="NCBI Taxonomy" id="1501230"/>
    <lineage>
        <taxon>Bacteria</taxon>
        <taxon>Bacillati</taxon>
        <taxon>Bacillota</taxon>
        <taxon>Bacilli</taxon>
        <taxon>Bacillales</taxon>
        <taxon>Paenibacillaceae</taxon>
        <taxon>Paenibacillus</taxon>
    </lineage>
</organism>
<dbReference type="InterPro" id="IPR037522">
    <property type="entry name" value="HD_GYP_dom"/>
</dbReference>
<gene>
    <name evidence="2" type="ORF">ET33_36805</name>
</gene>
<evidence type="ECO:0000313" key="2">
    <source>
        <dbReference type="EMBL" id="KEQ26142.1"/>
    </source>
</evidence>
<sequence>MRLLPTRSCEPGMRLGKCIYNEEGVILLNEGVELTGGLLGRLERLGIDYLYIADKATEDLKIEEPLADETRIRALTEIRTHFRSFMENESRSKFSKNHVLGRSFGNVMKMIIDDLNEKQGTAIMLLNMNVLNNYLYQHSLNVCIYTTMLGMVSGYNRDELMALGLGALLHDIGKTKINLDIIKKPGPLTAEEFEEVKKHTEIGFRLLKDEPNMPLLSAHCAFQHHERENGSGYPRGITGNDIHEYAKWIAVADSYDAMTTHRPHRLAMLPHQAMEVLFAGVGTLYDQRKVAMFRDNVAIYPLGLTVTLSTGEQGVVVNINPAVPQRPVVRVLIDAYGQGLGQPYEIDLAEKLTVFINHADNLTQASQA</sequence>
<dbReference type="CDD" id="cd00077">
    <property type="entry name" value="HDc"/>
    <property type="match status" value="1"/>
</dbReference>
<name>A0A081P619_9BACL</name>
<evidence type="ECO:0000313" key="3">
    <source>
        <dbReference type="Proteomes" id="UP000028123"/>
    </source>
</evidence>
<proteinExistence type="predicted"/>
<keyword evidence="3" id="KW-1185">Reference proteome</keyword>
<dbReference type="SUPFAM" id="SSF109604">
    <property type="entry name" value="HD-domain/PDEase-like"/>
    <property type="match status" value="1"/>
</dbReference>
<dbReference type="AlphaFoldDB" id="A0A081P619"/>
<dbReference type="SMART" id="SM00471">
    <property type="entry name" value="HDc"/>
    <property type="match status" value="1"/>
</dbReference>
<dbReference type="Pfam" id="PF13487">
    <property type="entry name" value="HD_5"/>
    <property type="match status" value="1"/>
</dbReference>
<dbReference type="PROSITE" id="PS51832">
    <property type="entry name" value="HD_GYP"/>
    <property type="match status" value="1"/>
</dbReference>
<accession>A0A081P619</accession>